<feature type="active site" evidence="5">
    <location>
        <position position="267"/>
    </location>
</feature>
<evidence type="ECO:0000256" key="2">
    <source>
        <dbReference type="ARBA" id="ARBA00022801"/>
    </source>
</evidence>
<keyword evidence="1 5" id="KW-0145">Chemotaxis</keyword>
<dbReference type="GO" id="GO:0000156">
    <property type="term" value="F:phosphorelay response regulator activity"/>
    <property type="evidence" value="ECO:0007669"/>
    <property type="project" value="InterPro"/>
</dbReference>
<reference evidence="8" key="1">
    <citation type="submission" date="2016-09" db="EMBL/GenBank/DDBJ databases">
        <authorList>
            <person name="Wibberg D."/>
        </authorList>
    </citation>
    <scope>NUCLEOTIDE SEQUENCE [LARGE SCALE GENOMIC DNA]</scope>
</reference>
<dbReference type="RefSeq" id="WP_072706328.1">
    <property type="nucleotide sequence ID" value="NZ_FMJB01000047.1"/>
</dbReference>
<dbReference type="Pfam" id="PF01339">
    <property type="entry name" value="CheB_methylest"/>
    <property type="match status" value="1"/>
</dbReference>
<name>A0A1M4N0Z6_9RHOB</name>
<dbReference type="EC" id="3.1.1.61" evidence="3"/>
<dbReference type="CDD" id="cd16432">
    <property type="entry name" value="CheB_Rec"/>
    <property type="match status" value="1"/>
</dbReference>
<dbReference type="InterPro" id="IPR008248">
    <property type="entry name" value="CheB-like"/>
</dbReference>
<dbReference type="PROSITE" id="PS50122">
    <property type="entry name" value="CHEB"/>
    <property type="match status" value="1"/>
</dbReference>
<proteinExistence type="predicted"/>
<dbReference type="EMBL" id="FMJB01000047">
    <property type="protein sequence ID" value="SCM67688.1"/>
    <property type="molecule type" value="Genomic_DNA"/>
</dbReference>
<keyword evidence="8" id="KW-1185">Reference proteome</keyword>
<dbReference type="PANTHER" id="PTHR42872">
    <property type="entry name" value="PROTEIN-GLUTAMATE METHYLESTERASE/PROTEIN-GLUTAMINE GLUTAMINASE"/>
    <property type="match status" value="1"/>
</dbReference>
<evidence type="ECO:0000313" key="7">
    <source>
        <dbReference type="EMBL" id="SCM67688.1"/>
    </source>
</evidence>
<dbReference type="AlphaFoldDB" id="A0A1M4N0Z6"/>
<keyword evidence="2 5" id="KW-0378">Hydrolase</keyword>
<dbReference type="Gene3D" id="3.40.50.180">
    <property type="entry name" value="Methylesterase CheB, C-terminal domain"/>
    <property type="match status" value="1"/>
</dbReference>
<feature type="active site" evidence="5">
    <location>
        <position position="146"/>
    </location>
</feature>
<evidence type="ECO:0000256" key="5">
    <source>
        <dbReference type="PROSITE-ProRule" id="PRU00050"/>
    </source>
</evidence>
<dbReference type="PIRSF" id="PIRSF000876">
    <property type="entry name" value="RR_chemtxs_CheB"/>
    <property type="match status" value="1"/>
</dbReference>
<evidence type="ECO:0000259" key="6">
    <source>
        <dbReference type="PROSITE" id="PS50122"/>
    </source>
</evidence>
<dbReference type="GO" id="GO:0006935">
    <property type="term" value="P:chemotaxis"/>
    <property type="evidence" value="ECO:0007669"/>
    <property type="project" value="UniProtKB-UniRule"/>
</dbReference>
<dbReference type="GO" id="GO:0008984">
    <property type="term" value="F:protein-glutamate methylesterase activity"/>
    <property type="evidence" value="ECO:0007669"/>
    <property type="project" value="UniProtKB-EC"/>
</dbReference>
<dbReference type="InterPro" id="IPR035909">
    <property type="entry name" value="CheB_C"/>
</dbReference>
<feature type="active site" evidence="5">
    <location>
        <position position="172"/>
    </location>
</feature>
<dbReference type="GO" id="GO:0005737">
    <property type="term" value="C:cytoplasm"/>
    <property type="evidence" value="ECO:0007669"/>
    <property type="project" value="InterPro"/>
</dbReference>
<evidence type="ECO:0000313" key="8">
    <source>
        <dbReference type="Proteomes" id="UP000184085"/>
    </source>
</evidence>
<dbReference type="InterPro" id="IPR000673">
    <property type="entry name" value="Sig_transdc_resp-reg_Me-estase"/>
</dbReference>
<evidence type="ECO:0000256" key="1">
    <source>
        <dbReference type="ARBA" id="ARBA00022500"/>
    </source>
</evidence>
<dbReference type="PANTHER" id="PTHR42872:SF6">
    <property type="entry name" value="PROTEIN-GLUTAMATE METHYLESTERASE_PROTEIN-GLUTAMINE GLUTAMINASE"/>
    <property type="match status" value="1"/>
</dbReference>
<evidence type="ECO:0000256" key="4">
    <source>
        <dbReference type="ARBA" id="ARBA00048267"/>
    </source>
</evidence>
<sequence length="327" mass="35361">MRIMIADTDLARADHINRALQTDPRLRVAGHFSNLTDCYHAVEHRPPAIVLVSAAMAQAIEFEVMTHLFEALSVKWILLGTHRDAEVFNARSRPKRQISSVDPHCAPADLCRNIIASVVRSNSAAPDFRHAPRSGTWDRLFLIGSSTGGVDALMTVLGTMPADCPPVMIVQHTGEGFSAGLARLLDNNCRASVREARDGDLLERGTVLLAPSGRHHMKLDMTRGARCKLVEGPAVSGHRPSVDVLFRSALPVARRCVATILTGMGRDGAEGLLELRRSGAVTLGQNEETSMVYGMPKVAFDIGAVETQHPLSQIGPQMLSSTRGRAA</sequence>
<dbReference type="SUPFAM" id="SSF52738">
    <property type="entry name" value="Methylesterase CheB, C-terminal domain"/>
    <property type="match status" value="1"/>
</dbReference>
<accession>A0A1M4N0Z6</accession>
<gene>
    <name evidence="7" type="primary">cheB1</name>
    <name evidence="7" type="ORF">KARMA_1890</name>
</gene>
<feature type="domain" description="CheB-type methylesterase" evidence="6">
    <location>
        <begin position="132"/>
        <end position="325"/>
    </location>
</feature>
<dbReference type="Proteomes" id="UP000184085">
    <property type="component" value="Unassembled WGS sequence"/>
</dbReference>
<protein>
    <recommendedName>
        <fullName evidence="3">protein-glutamate methylesterase</fullName>
        <ecNumber evidence="3">3.1.1.61</ecNumber>
    </recommendedName>
</protein>
<comment type="catalytic activity">
    <reaction evidence="4">
        <text>[protein]-L-glutamate 5-O-methyl ester + H2O = L-glutamyl-[protein] + methanol + H(+)</text>
        <dbReference type="Rhea" id="RHEA:23236"/>
        <dbReference type="Rhea" id="RHEA-COMP:10208"/>
        <dbReference type="Rhea" id="RHEA-COMP:10311"/>
        <dbReference type="ChEBI" id="CHEBI:15377"/>
        <dbReference type="ChEBI" id="CHEBI:15378"/>
        <dbReference type="ChEBI" id="CHEBI:17790"/>
        <dbReference type="ChEBI" id="CHEBI:29973"/>
        <dbReference type="ChEBI" id="CHEBI:82795"/>
        <dbReference type="EC" id="3.1.1.61"/>
    </reaction>
</comment>
<organism evidence="7 8">
    <name type="scientific">Donghicola eburneus</name>
    <dbReference type="NCBI Taxonomy" id="393278"/>
    <lineage>
        <taxon>Bacteria</taxon>
        <taxon>Pseudomonadati</taxon>
        <taxon>Pseudomonadota</taxon>
        <taxon>Alphaproteobacteria</taxon>
        <taxon>Rhodobacterales</taxon>
        <taxon>Roseobacteraceae</taxon>
        <taxon>Donghicola</taxon>
    </lineage>
</organism>
<evidence type="ECO:0000256" key="3">
    <source>
        <dbReference type="ARBA" id="ARBA00039140"/>
    </source>
</evidence>